<dbReference type="EC" id="2.6.1.88" evidence="6"/>
<reference evidence="6 7" key="1">
    <citation type="submission" date="2023-07" db="EMBL/GenBank/DDBJ databases">
        <title>Functional and genomic diversity of the sorghum phyllosphere microbiome.</title>
        <authorList>
            <person name="Shade A."/>
        </authorList>
    </citation>
    <scope>NUCLEOTIDE SEQUENCE [LARGE SCALE GENOMIC DNA]</scope>
    <source>
        <strain evidence="6 7">SORGH_AS_1064</strain>
    </source>
</reference>
<evidence type="ECO:0000256" key="2">
    <source>
        <dbReference type="ARBA" id="ARBA00022576"/>
    </source>
</evidence>
<dbReference type="RefSeq" id="WP_307448910.1">
    <property type="nucleotide sequence ID" value="NZ_JAUTAL010000001.1"/>
</dbReference>
<dbReference type="Proteomes" id="UP001225072">
    <property type="component" value="Unassembled WGS sequence"/>
</dbReference>
<dbReference type="InterPro" id="IPR004839">
    <property type="entry name" value="Aminotransferase_I/II_large"/>
</dbReference>
<evidence type="ECO:0000256" key="4">
    <source>
        <dbReference type="ARBA" id="ARBA00022898"/>
    </source>
</evidence>
<gene>
    <name evidence="6" type="ORF">QE404_001617</name>
</gene>
<accession>A0ABU0TJK0</accession>
<evidence type="ECO:0000259" key="5">
    <source>
        <dbReference type="Pfam" id="PF00155"/>
    </source>
</evidence>
<comment type="caution">
    <text evidence="6">The sequence shown here is derived from an EMBL/GenBank/DDBJ whole genome shotgun (WGS) entry which is preliminary data.</text>
</comment>
<dbReference type="PANTHER" id="PTHR43807">
    <property type="entry name" value="FI04487P"/>
    <property type="match status" value="1"/>
</dbReference>
<dbReference type="NCBIfam" id="NF006569">
    <property type="entry name" value="PRK09082.1"/>
    <property type="match status" value="1"/>
</dbReference>
<keyword evidence="7" id="KW-1185">Reference proteome</keyword>
<dbReference type="InterPro" id="IPR015424">
    <property type="entry name" value="PyrdxlP-dep_Trfase"/>
</dbReference>
<name>A0ABU0TJK0_9FLAO</name>
<dbReference type="CDD" id="cd00609">
    <property type="entry name" value="AAT_like"/>
    <property type="match status" value="1"/>
</dbReference>
<dbReference type="InterPro" id="IPR051326">
    <property type="entry name" value="Kynurenine-oxoglutarate_AT"/>
</dbReference>
<evidence type="ECO:0000256" key="3">
    <source>
        <dbReference type="ARBA" id="ARBA00022679"/>
    </source>
</evidence>
<proteinExistence type="predicted"/>
<dbReference type="SUPFAM" id="SSF53383">
    <property type="entry name" value="PLP-dependent transferases"/>
    <property type="match status" value="1"/>
</dbReference>
<dbReference type="Gene3D" id="3.90.1150.10">
    <property type="entry name" value="Aspartate Aminotransferase, domain 1"/>
    <property type="match status" value="1"/>
</dbReference>
<dbReference type="InterPro" id="IPR015421">
    <property type="entry name" value="PyrdxlP-dep_Trfase_major"/>
</dbReference>
<evidence type="ECO:0000313" key="6">
    <source>
        <dbReference type="EMBL" id="MDQ1096470.1"/>
    </source>
</evidence>
<protein>
    <submittedName>
        <fullName evidence="6">Methionine aminotransferase</fullName>
        <ecNumber evidence="6">2.6.1.88</ecNumber>
    </submittedName>
</protein>
<dbReference type="GO" id="GO:0010326">
    <property type="term" value="F:methionine-oxo-acid transaminase activity"/>
    <property type="evidence" value="ECO:0007669"/>
    <property type="project" value="UniProtKB-EC"/>
</dbReference>
<dbReference type="EMBL" id="JAUTAL010000001">
    <property type="protein sequence ID" value="MDQ1096470.1"/>
    <property type="molecule type" value="Genomic_DNA"/>
</dbReference>
<sequence>MIQLPLSKLSDVGTTIFSQMTQLAQEHEAINLSQGFPDFMPDSALLDHVHYFITKGFNQYAPMGGMLGLKEEIARKIEDSHKAVYHPDSEITVTAGGTQAIFTAIAALVKKDDEVIIFEPAYDCYEPIVELFGGIIKRFEMRAPDYEIDWNAVKGLVTDKTRMIIINNPNNPAGRILNENDLQALINIVKGTSILILSDEVYENIVFDGKTHLSISKYPELKERSLMVASFGKLFHVTGWKTGYCAAPKNLMDEFRKVHQFNVFSVNTPMQLALAEYMKNPEHYLHLNSFFQEKRDFLRQGLSGTSFELLDCEGTYFQAVRYSRISDQNDLDFAKELTANHKVATVPFSSFYKNRLNEHVIRLCFAKKQETLERALEHLSKL</sequence>
<dbReference type="PANTHER" id="PTHR43807:SF20">
    <property type="entry name" value="FI04487P"/>
    <property type="match status" value="1"/>
</dbReference>
<evidence type="ECO:0000313" key="7">
    <source>
        <dbReference type="Proteomes" id="UP001225072"/>
    </source>
</evidence>
<comment type="cofactor">
    <cofactor evidence="1">
        <name>pyridoxal 5'-phosphate</name>
        <dbReference type="ChEBI" id="CHEBI:597326"/>
    </cofactor>
</comment>
<keyword evidence="4" id="KW-0663">Pyridoxal phosphate</keyword>
<keyword evidence="2 6" id="KW-0032">Aminotransferase</keyword>
<keyword evidence="3 6" id="KW-0808">Transferase</keyword>
<dbReference type="Gene3D" id="3.40.640.10">
    <property type="entry name" value="Type I PLP-dependent aspartate aminotransferase-like (Major domain)"/>
    <property type="match status" value="1"/>
</dbReference>
<evidence type="ECO:0000256" key="1">
    <source>
        <dbReference type="ARBA" id="ARBA00001933"/>
    </source>
</evidence>
<dbReference type="Pfam" id="PF00155">
    <property type="entry name" value="Aminotran_1_2"/>
    <property type="match status" value="1"/>
</dbReference>
<feature type="domain" description="Aminotransferase class I/classII large" evidence="5">
    <location>
        <begin position="29"/>
        <end position="379"/>
    </location>
</feature>
<organism evidence="6 7">
    <name type="scientific">Chryseobacterium camelliae</name>
    <dbReference type="NCBI Taxonomy" id="1265445"/>
    <lineage>
        <taxon>Bacteria</taxon>
        <taxon>Pseudomonadati</taxon>
        <taxon>Bacteroidota</taxon>
        <taxon>Flavobacteriia</taxon>
        <taxon>Flavobacteriales</taxon>
        <taxon>Weeksellaceae</taxon>
        <taxon>Chryseobacterium group</taxon>
        <taxon>Chryseobacterium</taxon>
    </lineage>
</organism>
<dbReference type="InterPro" id="IPR015422">
    <property type="entry name" value="PyrdxlP-dep_Trfase_small"/>
</dbReference>